<feature type="non-terminal residue" evidence="1">
    <location>
        <position position="1"/>
    </location>
</feature>
<proteinExistence type="predicted"/>
<sequence>GAGQTLRMFVEQTLKEMVDERVRVIAV</sequence>
<dbReference type="EMBL" id="LAZR01041244">
    <property type="protein sequence ID" value="KKL12468.1"/>
    <property type="molecule type" value="Genomic_DNA"/>
</dbReference>
<dbReference type="AlphaFoldDB" id="A0A0F9DKC7"/>
<accession>A0A0F9DKC7</accession>
<gene>
    <name evidence="1" type="ORF">LCGC14_2535450</name>
</gene>
<reference evidence="1" key="1">
    <citation type="journal article" date="2015" name="Nature">
        <title>Complex archaea that bridge the gap between prokaryotes and eukaryotes.</title>
        <authorList>
            <person name="Spang A."/>
            <person name="Saw J.H."/>
            <person name="Jorgensen S.L."/>
            <person name="Zaremba-Niedzwiedzka K."/>
            <person name="Martijn J."/>
            <person name="Lind A.E."/>
            <person name="van Eijk R."/>
            <person name="Schleper C."/>
            <person name="Guy L."/>
            <person name="Ettema T.J."/>
        </authorList>
    </citation>
    <scope>NUCLEOTIDE SEQUENCE</scope>
</reference>
<protein>
    <submittedName>
        <fullName evidence="1">Uncharacterized protein</fullName>
    </submittedName>
</protein>
<organism evidence="1">
    <name type="scientific">marine sediment metagenome</name>
    <dbReference type="NCBI Taxonomy" id="412755"/>
    <lineage>
        <taxon>unclassified sequences</taxon>
        <taxon>metagenomes</taxon>
        <taxon>ecological metagenomes</taxon>
    </lineage>
</organism>
<comment type="caution">
    <text evidence="1">The sequence shown here is derived from an EMBL/GenBank/DDBJ whole genome shotgun (WGS) entry which is preliminary data.</text>
</comment>
<evidence type="ECO:0000313" key="1">
    <source>
        <dbReference type="EMBL" id="KKL12468.1"/>
    </source>
</evidence>
<name>A0A0F9DKC7_9ZZZZ</name>